<dbReference type="Proteomes" id="UP001155182">
    <property type="component" value="Unassembled WGS sequence"/>
</dbReference>
<dbReference type="InterPro" id="IPR036249">
    <property type="entry name" value="Thioredoxin-like_sf"/>
</dbReference>
<sequence length="358" mass="41452">MPKFLRKTILLFCIALIGCSPKSGIEIREGSMQQAIKKAKRKNKTLIAITTQGENAIYDILAKNITDNFYKESNPSKYLFYKINAGNPENRWVSQWLYNNGYPSTYIISPKGKFITTIQHGYYKCFLEVLKQVDQSKTDSLYKYCSNQWNIEKKELPLFLDQVLQVKYAELKGQHKKEWMKDSLLNSIAKKPYFYNNYLLSKYYFAVGDTTQAKKYAQNALTFNEKLDTLLYTSLRPELKFIEDNSFLQSNEPVLALDRPKYSLRENKPGEEKEIIIYFMNKGKRTLVLKKVKCSVPSTRLTWDRKAIAPGAQAYIKARVKQTGVFEDQIQIFSNASSEPVAFSVKSYDDVKSYAEKP</sequence>
<dbReference type="Gene3D" id="2.60.40.10">
    <property type="entry name" value="Immunoglobulins"/>
    <property type="match status" value="1"/>
</dbReference>
<dbReference type="SUPFAM" id="SSF52833">
    <property type="entry name" value="Thioredoxin-like"/>
    <property type="match status" value="1"/>
</dbReference>
<reference evidence="1" key="1">
    <citation type="submission" date="2022-06" db="EMBL/GenBank/DDBJ databases">
        <title>Solitalea sp. MAHUQ-68 isolated from rhizospheric soil.</title>
        <authorList>
            <person name="Huq M.A."/>
        </authorList>
    </citation>
    <scope>NUCLEOTIDE SEQUENCE</scope>
    <source>
        <strain evidence="1">MAHUQ-68</strain>
    </source>
</reference>
<evidence type="ECO:0000313" key="2">
    <source>
        <dbReference type="Proteomes" id="UP001155182"/>
    </source>
</evidence>
<dbReference type="AlphaFoldDB" id="A0A9X2JBX8"/>
<comment type="caution">
    <text evidence="1">The sequence shown here is derived from an EMBL/GenBank/DDBJ whole genome shotgun (WGS) entry which is preliminary data.</text>
</comment>
<proteinExistence type="predicted"/>
<gene>
    <name evidence="1" type="ORF">NF867_06295</name>
</gene>
<keyword evidence="2" id="KW-1185">Reference proteome</keyword>
<dbReference type="PROSITE" id="PS51257">
    <property type="entry name" value="PROKAR_LIPOPROTEIN"/>
    <property type="match status" value="1"/>
</dbReference>
<dbReference type="Gene3D" id="3.40.30.10">
    <property type="entry name" value="Glutaredoxin"/>
    <property type="match status" value="1"/>
</dbReference>
<protein>
    <submittedName>
        <fullName evidence="1">DUF1573 domain-containing protein</fullName>
    </submittedName>
</protein>
<dbReference type="Pfam" id="PF07610">
    <property type="entry name" value="DUF1573"/>
    <property type="match status" value="1"/>
</dbReference>
<dbReference type="InterPro" id="IPR013783">
    <property type="entry name" value="Ig-like_fold"/>
</dbReference>
<dbReference type="RefSeq" id="WP_252586882.1">
    <property type="nucleotide sequence ID" value="NZ_JAMWYS010000024.1"/>
</dbReference>
<dbReference type="InterPro" id="IPR011467">
    <property type="entry name" value="DUF1573"/>
</dbReference>
<organism evidence="1 2">
    <name type="scientific">Solitalea agri</name>
    <dbReference type="NCBI Taxonomy" id="2953739"/>
    <lineage>
        <taxon>Bacteria</taxon>
        <taxon>Pseudomonadati</taxon>
        <taxon>Bacteroidota</taxon>
        <taxon>Sphingobacteriia</taxon>
        <taxon>Sphingobacteriales</taxon>
        <taxon>Sphingobacteriaceae</taxon>
        <taxon>Solitalea</taxon>
    </lineage>
</organism>
<evidence type="ECO:0000313" key="1">
    <source>
        <dbReference type="EMBL" id="MCO4292463.1"/>
    </source>
</evidence>
<dbReference type="EMBL" id="JAMWYS010000024">
    <property type="protein sequence ID" value="MCO4292463.1"/>
    <property type="molecule type" value="Genomic_DNA"/>
</dbReference>
<name>A0A9X2JBX8_9SPHI</name>
<accession>A0A9X2JBX8</accession>